<dbReference type="EMBL" id="CAADRM010000088">
    <property type="protein sequence ID" value="VFU14163.1"/>
    <property type="molecule type" value="Genomic_DNA"/>
</dbReference>
<protein>
    <submittedName>
        <fullName evidence="9">Ribonuclease J 1</fullName>
        <ecNumber evidence="9">3.1.-.-</ecNumber>
    </submittedName>
</protein>
<evidence type="ECO:0000256" key="4">
    <source>
        <dbReference type="ARBA" id="ARBA00022801"/>
    </source>
</evidence>
<dbReference type="InterPro" id="IPR004613">
    <property type="entry name" value="RNase_J"/>
</dbReference>
<keyword evidence="4 9" id="KW-0378">Hydrolase</keyword>
<dbReference type="EC" id="3.1.-.-" evidence="9"/>
<evidence type="ECO:0000313" key="9">
    <source>
        <dbReference type="EMBL" id="VFU14163.1"/>
    </source>
</evidence>
<dbReference type="PANTHER" id="PTHR43694">
    <property type="entry name" value="RIBONUCLEASE J"/>
    <property type="match status" value="1"/>
</dbReference>
<dbReference type="Pfam" id="PF07521">
    <property type="entry name" value="RMMBL"/>
    <property type="match status" value="1"/>
</dbReference>
<keyword evidence="1" id="KW-0963">Cytoplasm</keyword>
<gene>
    <name evidence="9" type="primary">rnjA</name>
    <name evidence="9" type="ORF">SCFA_260011</name>
</gene>
<dbReference type="Gene3D" id="3.60.15.10">
    <property type="entry name" value="Ribonuclease Z/Hydroxyacylglutathione hydrolase-like"/>
    <property type="match status" value="1"/>
</dbReference>
<evidence type="ECO:0000256" key="5">
    <source>
        <dbReference type="ARBA" id="ARBA00022833"/>
    </source>
</evidence>
<dbReference type="InterPro" id="IPR055132">
    <property type="entry name" value="RNase_J_b_CASP"/>
</dbReference>
<name>A0A485LZB6_9ZZZZ</name>
<dbReference type="Pfam" id="PF17770">
    <property type="entry name" value="RNase_J_C"/>
    <property type="match status" value="1"/>
</dbReference>
<evidence type="ECO:0000256" key="7">
    <source>
        <dbReference type="ARBA" id="ARBA00022884"/>
    </source>
</evidence>
<dbReference type="SMART" id="SM00849">
    <property type="entry name" value="Lactamase_B"/>
    <property type="match status" value="1"/>
</dbReference>
<evidence type="ECO:0000256" key="1">
    <source>
        <dbReference type="ARBA" id="ARBA00022490"/>
    </source>
</evidence>
<keyword evidence="5" id="KW-0862">Zinc</keyword>
<dbReference type="AlphaFoldDB" id="A0A485LZB6"/>
<evidence type="ECO:0000256" key="6">
    <source>
        <dbReference type="ARBA" id="ARBA00022839"/>
    </source>
</evidence>
<organism evidence="9">
    <name type="scientific">anaerobic digester metagenome</name>
    <dbReference type="NCBI Taxonomy" id="1263854"/>
    <lineage>
        <taxon>unclassified sequences</taxon>
        <taxon>metagenomes</taxon>
        <taxon>ecological metagenomes</taxon>
    </lineage>
</organism>
<dbReference type="Gene3D" id="3.40.50.10710">
    <property type="entry name" value="Metallo-hydrolase/oxidoreductase"/>
    <property type="match status" value="1"/>
</dbReference>
<keyword evidence="3" id="KW-0479">Metal-binding</keyword>
<keyword evidence="2" id="KW-0540">Nuclease</keyword>
<accession>A0A485LZB6</accession>
<dbReference type="CDD" id="cd07714">
    <property type="entry name" value="RNaseJ_MBL-fold"/>
    <property type="match status" value="1"/>
</dbReference>
<feature type="domain" description="Metallo-beta-lactamase" evidence="8">
    <location>
        <begin position="16"/>
        <end position="203"/>
    </location>
</feature>
<dbReference type="GO" id="GO:0046872">
    <property type="term" value="F:metal ion binding"/>
    <property type="evidence" value="ECO:0007669"/>
    <property type="project" value="UniProtKB-KW"/>
</dbReference>
<reference evidence="9" key="1">
    <citation type="submission" date="2019-03" db="EMBL/GenBank/DDBJ databases">
        <authorList>
            <person name="Hao L."/>
        </authorList>
    </citation>
    <scope>NUCLEOTIDE SEQUENCE</scope>
</reference>
<dbReference type="Pfam" id="PF22505">
    <property type="entry name" value="RNase_J_b_CASP"/>
    <property type="match status" value="1"/>
</dbReference>
<dbReference type="InterPro" id="IPR042173">
    <property type="entry name" value="RNase_J_2"/>
</dbReference>
<evidence type="ECO:0000259" key="8">
    <source>
        <dbReference type="SMART" id="SM00849"/>
    </source>
</evidence>
<dbReference type="PANTHER" id="PTHR43694:SF1">
    <property type="entry name" value="RIBONUCLEASE J"/>
    <property type="match status" value="1"/>
</dbReference>
<evidence type="ECO:0000256" key="2">
    <source>
        <dbReference type="ARBA" id="ARBA00022722"/>
    </source>
</evidence>
<evidence type="ECO:0000256" key="3">
    <source>
        <dbReference type="ARBA" id="ARBA00022723"/>
    </source>
</evidence>
<dbReference type="Pfam" id="PF12706">
    <property type="entry name" value="Lactamase_B_2"/>
    <property type="match status" value="1"/>
</dbReference>
<proteinExistence type="predicted"/>
<keyword evidence="7" id="KW-0694">RNA-binding</keyword>
<dbReference type="GO" id="GO:0003723">
    <property type="term" value="F:RNA binding"/>
    <property type="evidence" value="ECO:0007669"/>
    <property type="project" value="UniProtKB-KW"/>
</dbReference>
<sequence>MSFVRVIPLGGVREFGLNCTVIETSSGSFVIDAGLMFPKYNPTGIDQIIPDFSYIKENQEAFQGIILTHGHEDHVGALPYLLKDAPIPVYSHPFTLELVKRKLRESEINGNTRLKEVYPGQKITLAGTEIEFIEVFHSTLGCYALKMDTPQGTIVHSGDFRQVPPEYGASVKDVKLFMCESTNAEVDPRVSDEETARQTIAGIVRNTKGAVLVSTFSSHVHRIQMLCDIAVQSGRKVSIIGRSISQVVDIAMDLGALEIDPRDIVKPEEIISMDRSKILVVCTGTQGEVFSVLSLIARGWHKFKVKEGDSVIISARMIPGNELAITRCIDKLIDFGARVWYPDTAPVHATGHAPQEELRKAVTLLRPKAVMPIHGELRQMKALAEMVQTMPGEAPEVVLARPGQVWSVEEDGLHLTGETPRGRCFVDGELTGDIRDVVLRDRRHISEGGLVVAFVVIDPAKPDIVLGPDIMCKGVVPASMEQEIVDDIRIHAESVMDTCLDREINVLDLQNRLRESLGARLKARLGKKPMIIPLIVEI</sequence>
<dbReference type="GO" id="GO:0004527">
    <property type="term" value="F:exonuclease activity"/>
    <property type="evidence" value="ECO:0007669"/>
    <property type="project" value="UniProtKB-KW"/>
</dbReference>
<dbReference type="InterPro" id="IPR011108">
    <property type="entry name" value="RMMBL"/>
</dbReference>
<dbReference type="SUPFAM" id="SSF56281">
    <property type="entry name" value="Metallo-hydrolase/oxidoreductase"/>
    <property type="match status" value="1"/>
</dbReference>
<dbReference type="InterPro" id="IPR041636">
    <property type="entry name" value="RNase_J_C"/>
</dbReference>
<dbReference type="NCBIfam" id="TIGR00649">
    <property type="entry name" value="MG423"/>
    <property type="match status" value="1"/>
</dbReference>
<dbReference type="InterPro" id="IPR001279">
    <property type="entry name" value="Metallo-B-lactamas"/>
</dbReference>
<dbReference type="InterPro" id="IPR036866">
    <property type="entry name" value="RibonucZ/Hydroxyglut_hydro"/>
</dbReference>
<dbReference type="Gene3D" id="3.10.20.580">
    <property type="match status" value="1"/>
</dbReference>
<keyword evidence="6" id="KW-0269">Exonuclease</keyword>